<feature type="domain" description="Aminotransferase class I/classII large" evidence="6">
    <location>
        <begin position="42"/>
        <end position="395"/>
    </location>
</feature>
<dbReference type="RefSeq" id="WP_284151992.1">
    <property type="nucleotide sequence ID" value="NZ_AP025516.1"/>
</dbReference>
<proteinExistence type="inferred from homology"/>
<keyword evidence="5" id="KW-0663">Pyridoxal phosphate</keyword>
<evidence type="ECO:0000313" key="7">
    <source>
        <dbReference type="EMBL" id="BDD88652.1"/>
    </source>
</evidence>
<protein>
    <submittedName>
        <fullName evidence="7">Aminotransferase</fullName>
    </submittedName>
</protein>
<evidence type="ECO:0000259" key="6">
    <source>
        <dbReference type="Pfam" id="PF00155"/>
    </source>
</evidence>
<dbReference type="Gene3D" id="3.40.640.10">
    <property type="entry name" value="Type I PLP-dependent aspartate aminotransferase-like (Major domain)"/>
    <property type="match status" value="1"/>
</dbReference>
<gene>
    <name evidence="7" type="ORF">DPPLL_30170</name>
</gene>
<dbReference type="SUPFAM" id="SSF53383">
    <property type="entry name" value="PLP-dependent transferases"/>
    <property type="match status" value="1"/>
</dbReference>
<dbReference type="InterPro" id="IPR015422">
    <property type="entry name" value="PyrdxlP-dep_Trfase_small"/>
</dbReference>
<dbReference type="PANTHER" id="PTHR46383:SF1">
    <property type="entry name" value="ASPARTATE AMINOTRANSFERASE"/>
    <property type="match status" value="1"/>
</dbReference>
<dbReference type="InterPro" id="IPR050596">
    <property type="entry name" value="AspAT/PAT-like"/>
</dbReference>
<dbReference type="CDD" id="cd00609">
    <property type="entry name" value="AAT_like"/>
    <property type="match status" value="1"/>
</dbReference>
<evidence type="ECO:0000256" key="2">
    <source>
        <dbReference type="ARBA" id="ARBA00007441"/>
    </source>
</evidence>
<evidence type="ECO:0000256" key="1">
    <source>
        <dbReference type="ARBA" id="ARBA00001933"/>
    </source>
</evidence>
<accession>A0ABN6MB03</accession>
<organism evidence="7 8">
    <name type="scientific">Desulfofustis limnaeus</name>
    <dbReference type="NCBI Taxonomy" id="2740163"/>
    <lineage>
        <taxon>Bacteria</taxon>
        <taxon>Pseudomonadati</taxon>
        <taxon>Thermodesulfobacteriota</taxon>
        <taxon>Desulfobulbia</taxon>
        <taxon>Desulfobulbales</taxon>
        <taxon>Desulfocapsaceae</taxon>
        <taxon>Desulfofustis</taxon>
    </lineage>
</organism>
<dbReference type="PANTHER" id="PTHR46383">
    <property type="entry name" value="ASPARTATE AMINOTRANSFERASE"/>
    <property type="match status" value="1"/>
</dbReference>
<keyword evidence="8" id="KW-1185">Reference proteome</keyword>
<evidence type="ECO:0000256" key="3">
    <source>
        <dbReference type="ARBA" id="ARBA00022576"/>
    </source>
</evidence>
<name>A0ABN6MB03_9BACT</name>
<evidence type="ECO:0000313" key="8">
    <source>
        <dbReference type="Proteomes" id="UP000830055"/>
    </source>
</evidence>
<reference evidence="7 8" key="1">
    <citation type="submission" date="2022-01" db="EMBL/GenBank/DDBJ databases">
        <title>Desulfofustis limnae sp. nov., a novel mesophilic sulfate-reducing bacterium isolated from marsh soil.</title>
        <authorList>
            <person name="Watanabe M."/>
            <person name="Takahashi A."/>
            <person name="Kojima H."/>
            <person name="Fukui M."/>
        </authorList>
    </citation>
    <scope>NUCLEOTIDE SEQUENCE [LARGE SCALE GENOMIC DNA]</scope>
    <source>
        <strain evidence="7 8">PPLL</strain>
    </source>
</reference>
<dbReference type="InterPro" id="IPR015421">
    <property type="entry name" value="PyrdxlP-dep_Trfase_major"/>
</dbReference>
<dbReference type="Pfam" id="PF00155">
    <property type="entry name" value="Aminotran_1_2"/>
    <property type="match status" value="1"/>
</dbReference>
<dbReference type="InterPro" id="IPR015424">
    <property type="entry name" value="PyrdxlP-dep_Trfase"/>
</dbReference>
<keyword evidence="3 7" id="KW-0032">Aminotransferase</keyword>
<dbReference type="GO" id="GO:0008483">
    <property type="term" value="F:transaminase activity"/>
    <property type="evidence" value="ECO:0007669"/>
    <property type="project" value="UniProtKB-KW"/>
</dbReference>
<dbReference type="Proteomes" id="UP000830055">
    <property type="component" value="Chromosome"/>
</dbReference>
<comment type="cofactor">
    <cofactor evidence="1">
        <name>pyridoxal 5'-phosphate</name>
        <dbReference type="ChEBI" id="CHEBI:597326"/>
    </cofactor>
</comment>
<dbReference type="EMBL" id="AP025516">
    <property type="protein sequence ID" value="BDD88652.1"/>
    <property type="molecule type" value="Genomic_DNA"/>
</dbReference>
<keyword evidence="4" id="KW-0808">Transferase</keyword>
<dbReference type="Gene3D" id="3.90.1150.10">
    <property type="entry name" value="Aspartate Aminotransferase, domain 1"/>
    <property type="match status" value="1"/>
</dbReference>
<sequence>MKTDYRLADRVGKLGVETAFVVAGQAAAHAAAGNRVFPFHLGDLNLPTPPHIVEAACRALRDGKTGYTANVGIPQLREALAEEFRRTRGTSYTAENVAIQPGGKPVISKFLLTVMNPGDEVLYPNPGFPIYESQIQFHGGVAVPYGVVPGTTNFTFDIDGLEAAITERTKILIVNDLHNPTSAECSAEDRRRLAELAIRHDLLVLLDEAYFDIHYDGQSTSIVSEPGMEERSVILYTFSKRFAMTGWRLGAALGPKEIIQVIGKLNVNDESCSTHFVQWAALEALTGDQQPVREILQVLKQRRDRCVDLLNDIEGITCFRPDATFYLWPDITEAMGGKGFTAYQPFLATVLQETGVSMCARSHFGTPLPGENRFFLRLAYSGIDVAAIEEGLQRLKAFIER</sequence>
<dbReference type="InterPro" id="IPR004839">
    <property type="entry name" value="Aminotransferase_I/II_large"/>
</dbReference>
<comment type="similarity">
    <text evidence="2">Belongs to the class-I pyridoxal-phosphate-dependent aminotransferase family.</text>
</comment>
<evidence type="ECO:0000256" key="4">
    <source>
        <dbReference type="ARBA" id="ARBA00022679"/>
    </source>
</evidence>
<evidence type="ECO:0000256" key="5">
    <source>
        <dbReference type="ARBA" id="ARBA00022898"/>
    </source>
</evidence>